<evidence type="ECO:0000256" key="1">
    <source>
        <dbReference type="SAM" id="MobiDB-lite"/>
    </source>
</evidence>
<reference evidence="2" key="2">
    <citation type="submission" date="2024-07" db="EMBL/GenBank/DDBJ databases">
        <title>Streptomyces haneummycinica sp. nov., a new antibiotic-producing actinobacterium isolated from marine sediment.</title>
        <authorList>
            <person name="Uemura M."/>
            <person name="Hamada M."/>
            <person name="Hirano S."/>
            <person name="Kobayashi K."/>
            <person name="Ohshiro T."/>
            <person name="Kobayashi T."/>
            <person name="Terahara T."/>
        </authorList>
    </citation>
    <scope>NUCLEOTIDE SEQUENCE</scope>
    <source>
        <strain evidence="2">KM77-8</strain>
    </source>
</reference>
<dbReference type="AlphaFoldDB" id="A0AAT9HLF2"/>
<proteinExistence type="predicted"/>
<dbReference type="EMBL" id="AP035768">
    <property type="protein sequence ID" value="BFO18272.1"/>
    <property type="molecule type" value="Genomic_DNA"/>
</dbReference>
<name>A0AAT9HLF2_9ACTN</name>
<feature type="region of interest" description="Disordered" evidence="1">
    <location>
        <begin position="1"/>
        <end position="26"/>
    </location>
</feature>
<reference evidence="2" key="1">
    <citation type="submission" date="2024-06" db="EMBL/GenBank/DDBJ databases">
        <authorList>
            <consortium name="consrtm"/>
            <person name="Uemura M."/>
            <person name="Terahara T."/>
        </authorList>
    </citation>
    <scope>NUCLEOTIDE SEQUENCE</scope>
    <source>
        <strain evidence="2">KM77-8</strain>
    </source>
</reference>
<gene>
    <name evidence="2" type="ORF">SHKM778_46600</name>
</gene>
<evidence type="ECO:0000313" key="2">
    <source>
        <dbReference type="EMBL" id="BFO18272.1"/>
    </source>
</evidence>
<sequence>MILGHGGSKHLTDWQGRSTTPSRRPALSFNTDAVLALPTKTSEVRLFELDNGTMPRARLAKDAWD</sequence>
<organism evidence="2">
    <name type="scientific">Streptomyces haneummycinicus</name>
    <dbReference type="NCBI Taxonomy" id="3074435"/>
    <lineage>
        <taxon>Bacteria</taxon>
        <taxon>Bacillati</taxon>
        <taxon>Actinomycetota</taxon>
        <taxon>Actinomycetes</taxon>
        <taxon>Kitasatosporales</taxon>
        <taxon>Streptomycetaceae</taxon>
        <taxon>Streptomyces</taxon>
    </lineage>
</organism>
<protein>
    <submittedName>
        <fullName evidence="2">Uncharacterized protein</fullName>
    </submittedName>
</protein>
<accession>A0AAT9HLF2</accession>